<dbReference type="AlphaFoldDB" id="A0A0D2LL12"/>
<dbReference type="EMBL" id="KK100298">
    <property type="protein sequence ID" value="KIZ07069.1"/>
    <property type="molecule type" value="Genomic_DNA"/>
</dbReference>
<dbReference type="KEGG" id="mng:MNEG_0878"/>
<dbReference type="PANTHER" id="PTHR44329">
    <property type="entry name" value="SERINE/THREONINE-PROTEIN KINASE TNNI3K-RELATED"/>
    <property type="match status" value="1"/>
</dbReference>
<dbReference type="InterPro" id="IPR011009">
    <property type="entry name" value="Kinase-like_dom_sf"/>
</dbReference>
<proteinExistence type="predicted"/>
<evidence type="ECO:0000256" key="3">
    <source>
        <dbReference type="ARBA" id="ARBA00022777"/>
    </source>
</evidence>
<accession>A0A0D2LL12</accession>
<name>A0A0D2LL12_9CHLO</name>
<dbReference type="GO" id="GO:0004674">
    <property type="term" value="F:protein serine/threonine kinase activity"/>
    <property type="evidence" value="ECO:0007669"/>
    <property type="project" value="TreeGrafter"/>
</dbReference>
<dbReference type="GeneID" id="25726996"/>
<evidence type="ECO:0000256" key="4">
    <source>
        <dbReference type="ARBA" id="ARBA00022840"/>
    </source>
</evidence>
<evidence type="ECO:0000256" key="6">
    <source>
        <dbReference type="SAM" id="MobiDB-lite"/>
    </source>
</evidence>
<keyword evidence="4 5" id="KW-0067">ATP-binding</keyword>
<dbReference type="Proteomes" id="UP000054498">
    <property type="component" value="Unassembled WGS sequence"/>
</dbReference>
<sequence length="936" mass="96151">MGACVSKTPQEQQGSGNVISQHGSSDKSQPAVAGKLAETNGTCEKDVPADSFKLMNGLLLEMNTITGAAPGLVLPELAECIVDHLPGVDMCSITAVIEPEDGPPAVGVLLAAHGVGASVAGDKPVMHARSGGSGAGGVEACWSVLRVHQGCGPKVLRWCAPADGRQQSPLASGRVCAQAPMPASELAPSAPPLPPQPPPPPPPPRDFHALSERAALKDFLAAPISAGGRVLGSLTVASTRRGAFDGWAWEPTVTMAATGLLPHLLNPQVGDGTAMLNPLWRLHTAPPQLVNLCKLLVRGLSRFMAQVTNMRMALRLGLIGGDRMLLVENEAARRQQGPAQQQQPSEEIAGGGLGAAGRRRGSSSFTSGGTTLSSGVSADSAGASAGASGAPGASPARRTVVTELPLAHTLLGSAAAAHTARFISDCALYFQVQCGAVQCSVGAPHPACDVFTPASRVVAALVVVPLIRGSAAFGGLYFALDAPNACGQLQGPILAATSLVSMLLASKLDRMFGALRARAPADSAWSLSSSGRQGSGSAAAAGAGAGGSARKSGSGRGTAAAAGDAMIVCGEGSGDAGEAVGGGGGAWGGADVSGGSFNSGPVCTEAILKVVQQKLSASHSVCSAAADCETAPARRLEGLSLKAVIGRGGYGVCYRGIYRGTPVAVKVLYASDQRSAMKDAMEMAVLSHVRHPGIVTVYDCLTDVVEVRQESGSAALPHYRAAQPGEDPGLAVCNMIIMELCDLGTLREAIKRGVLHQRVSQSMAAVDLDKVVRVLLEVSRSVEHMHERKLLHCDIKMDNILLKSDPTRDLGFCCKLADFGLAKMLNEECYVNNRSGSGTITHVAPEMLLPNTKLTTAVDAHAFGILMYEVYTGKRVYAGLTRGQILDQGARPSFPATAPHTLAALASLCCAQEPSLRPSFETISSVLEEMLPPSTG</sequence>
<dbReference type="InterPro" id="IPR017441">
    <property type="entry name" value="Protein_kinase_ATP_BS"/>
</dbReference>
<dbReference type="RefSeq" id="XP_013906088.1">
    <property type="nucleotide sequence ID" value="XM_014050634.1"/>
</dbReference>
<dbReference type="InterPro" id="IPR051681">
    <property type="entry name" value="Ser/Thr_Kinases-Pseudokinases"/>
</dbReference>
<dbReference type="PANTHER" id="PTHR44329:SF214">
    <property type="entry name" value="PROTEIN KINASE DOMAIN-CONTAINING PROTEIN"/>
    <property type="match status" value="1"/>
</dbReference>
<organism evidence="8 9">
    <name type="scientific">Monoraphidium neglectum</name>
    <dbReference type="NCBI Taxonomy" id="145388"/>
    <lineage>
        <taxon>Eukaryota</taxon>
        <taxon>Viridiplantae</taxon>
        <taxon>Chlorophyta</taxon>
        <taxon>core chlorophytes</taxon>
        <taxon>Chlorophyceae</taxon>
        <taxon>CS clade</taxon>
        <taxon>Sphaeropleales</taxon>
        <taxon>Selenastraceae</taxon>
        <taxon>Monoraphidium</taxon>
    </lineage>
</organism>
<feature type="domain" description="Protein kinase" evidence="7">
    <location>
        <begin position="639"/>
        <end position="931"/>
    </location>
</feature>
<evidence type="ECO:0000256" key="1">
    <source>
        <dbReference type="ARBA" id="ARBA00022679"/>
    </source>
</evidence>
<evidence type="ECO:0000256" key="5">
    <source>
        <dbReference type="PROSITE-ProRule" id="PRU10141"/>
    </source>
</evidence>
<gene>
    <name evidence="8" type="ORF">MNEG_0878</name>
</gene>
<dbReference type="Gene3D" id="1.10.510.10">
    <property type="entry name" value="Transferase(Phosphotransferase) domain 1"/>
    <property type="match status" value="1"/>
</dbReference>
<dbReference type="STRING" id="145388.A0A0D2LL12"/>
<evidence type="ECO:0000313" key="8">
    <source>
        <dbReference type="EMBL" id="KIZ07069.1"/>
    </source>
</evidence>
<keyword evidence="3 8" id="KW-0418">Kinase</keyword>
<feature type="binding site" evidence="5">
    <location>
        <position position="678"/>
    </location>
    <ligand>
        <name>ATP</name>
        <dbReference type="ChEBI" id="CHEBI:30616"/>
    </ligand>
</feature>
<feature type="compositionally biased region" description="Low complexity" evidence="6">
    <location>
        <begin position="179"/>
        <end position="188"/>
    </location>
</feature>
<evidence type="ECO:0000259" key="7">
    <source>
        <dbReference type="PROSITE" id="PS50011"/>
    </source>
</evidence>
<dbReference type="PROSITE" id="PS00107">
    <property type="entry name" value="PROTEIN_KINASE_ATP"/>
    <property type="match status" value="1"/>
</dbReference>
<keyword evidence="9" id="KW-1185">Reference proteome</keyword>
<dbReference type="OrthoDB" id="541276at2759"/>
<feature type="compositionally biased region" description="Low complexity" evidence="6">
    <location>
        <begin position="334"/>
        <end position="344"/>
    </location>
</feature>
<dbReference type="Pfam" id="PF00069">
    <property type="entry name" value="Pkinase"/>
    <property type="match status" value="1"/>
</dbReference>
<feature type="region of interest" description="Disordered" evidence="6">
    <location>
        <begin position="1"/>
        <end position="36"/>
    </location>
</feature>
<dbReference type="PROSITE" id="PS50011">
    <property type="entry name" value="PROTEIN_KINASE_DOM"/>
    <property type="match status" value="1"/>
</dbReference>
<feature type="compositionally biased region" description="Polar residues" evidence="6">
    <location>
        <begin position="7"/>
        <end position="28"/>
    </location>
</feature>
<evidence type="ECO:0000313" key="9">
    <source>
        <dbReference type="Proteomes" id="UP000054498"/>
    </source>
</evidence>
<dbReference type="SUPFAM" id="SSF56112">
    <property type="entry name" value="Protein kinase-like (PK-like)"/>
    <property type="match status" value="1"/>
</dbReference>
<dbReference type="InterPro" id="IPR000719">
    <property type="entry name" value="Prot_kinase_dom"/>
</dbReference>
<feature type="region of interest" description="Disordered" evidence="6">
    <location>
        <begin position="332"/>
        <end position="373"/>
    </location>
</feature>
<keyword evidence="1" id="KW-0808">Transferase</keyword>
<dbReference type="SMART" id="SM00220">
    <property type="entry name" value="S_TKc"/>
    <property type="match status" value="1"/>
</dbReference>
<keyword evidence="2 5" id="KW-0547">Nucleotide-binding</keyword>
<dbReference type="GO" id="GO:0005524">
    <property type="term" value="F:ATP binding"/>
    <property type="evidence" value="ECO:0007669"/>
    <property type="project" value="UniProtKB-UniRule"/>
</dbReference>
<protein>
    <submittedName>
        <fullName evidence="8">Proto-oncogene tyrosine-protein kinase LCK</fullName>
    </submittedName>
</protein>
<feature type="compositionally biased region" description="Low complexity" evidence="6">
    <location>
        <begin position="362"/>
        <end position="373"/>
    </location>
</feature>
<dbReference type="PROSITE" id="PS00108">
    <property type="entry name" value="PROTEIN_KINASE_ST"/>
    <property type="match status" value="1"/>
</dbReference>
<dbReference type="Gene3D" id="3.30.200.20">
    <property type="entry name" value="Phosphorylase Kinase, domain 1"/>
    <property type="match status" value="1"/>
</dbReference>
<feature type="compositionally biased region" description="Pro residues" evidence="6">
    <location>
        <begin position="189"/>
        <end position="204"/>
    </location>
</feature>
<reference evidence="8 9" key="1">
    <citation type="journal article" date="2013" name="BMC Genomics">
        <title>Reconstruction of the lipid metabolism for the microalga Monoraphidium neglectum from its genome sequence reveals characteristics suitable for biofuel production.</title>
        <authorList>
            <person name="Bogen C."/>
            <person name="Al-Dilaimi A."/>
            <person name="Albersmeier A."/>
            <person name="Wichmann J."/>
            <person name="Grundmann M."/>
            <person name="Rupp O."/>
            <person name="Lauersen K.J."/>
            <person name="Blifernez-Klassen O."/>
            <person name="Kalinowski J."/>
            <person name="Goesmann A."/>
            <person name="Mussgnug J.H."/>
            <person name="Kruse O."/>
        </authorList>
    </citation>
    <scope>NUCLEOTIDE SEQUENCE [LARGE SCALE GENOMIC DNA]</scope>
    <source>
        <strain evidence="8 9">SAG 48.87</strain>
    </source>
</reference>
<feature type="region of interest" description="Disordered" evidence="6">
    <location>
        <begin position="170"/>
        <end position="208"/>
    </location>
</feature>
<evidence type="ECO:0000256" key="2">
    <source>
        <dbReference type="ARBA" id="ARBA00022741"/>
    </source>
</evidence>
<dbReference type="InterPro" id="IPR008271">
    <property type="entry name" value="Ser/Thr_kinase_AS"/>
</dbReference>